<evidence type="ECO:0000313" key="3">
    <source>
        <dbReference type="EMBL" id="MDR6595159.1"/>
    </source>
</evidence>
<sequence>MKSPAPPDPLHRCHRFEDRAEFEARAAEFLAEGLAKGERVQYVAPGDPGGITRGLRATGVLDVGLRRGAVRFAPPEAAYPSDAVIDPREQVRAYAAATEEALADGFTGLRVAADATSLVRTPDRLDAFARYEHLADRYMATHPMSAMCAYDRTELGDDTIAQLACLHPPADDATAPFHLHARDGASAALAGRLDAEARELWPLALERAELPATDGEVVVDAARLEFVDHRNLLALAGHAERRGTTVVLRTPLSHPGHLLRLLGVTRVRVEPVR</sequence>
<dbReference type="Pfam" id="PF14417">
    <property type="entry name" value="MEDS"/>
    <property type="match status" value="1"/>
</dbReference>
<reference evidence="3 4" key="1">
    <citation type="submission" date="2023-07" db="EMBL/GenBank/DDBJ databases">
        <title>Sequencing the genomes of 1000 actinobacteria strains.</title>
        <authorList>
            <person name="Klenk H.-P."/>
        </authorList>
    </citation>
    <scope>NUCLEOTIDE SEQUENCE [LARGE SCALE GENOMIC DNA]</scope>
    <source>
        <strain evidence="3 4">DSM 43749</strain>
    </source>
</reference>
<evidence type="ECO:0000259" key="1">
    <source>
        <dbReference type="Pfam" id="PF13466"/>
    </source>
</evidence>
<evidence type="ECO:0000313" key="4">
    <source>
        <dbReference type="Proteomes" id="UP001268819"/>
    </source>
</evidence>
<organism evidence="3 4">
    <name type="scientific">Saccharothrix longispora</name>
    <dbReference type="NCBI Taxonomy" id="33920"/>
    <lineage>
        <taxon>Bacteria</taxon>
        <taxon>Bacillati</taxon>
        <taxon>Actinomycetota</taxon>
        <taxon>Actinomycetes</taxon>
        <taxon>Pseudonocardiales</taxon>
        <taxon>Pseudonocardiaceae</taxon>
        <taxon>Saccharothrix</taxon>
    </lineage>
</organism>
<feature type="domain" description="MEDS" evidence="2">
    <location>
        <begin position="11"/>
        <end position="168"/>
    </location>
</feature>
<protein>
    <recommendedName>
        <fullName evidence="5">DcmR-like sensory protein</fullName>
    </recommendedName>
</protein>
<dbReference type="Pfam" id="PF13466">
    <property type="entry name" value="STAS_2"/>
    <property type="match status" value="1"/>
</dbReference>
<evidence type="ECO:0000259" key="2">
    <source>
        <dbReference type="Pfam" id="PF14417"/>
    </source>
</evidence>
<comment type="caution">
    <text evidence="3">The sequence shown here is derived from an EMBL/GenBank/DDBJ whole genome shotgun (WGS) entry which is preliminary data.</text>
</comment>
<accession>A0ABU1PWZ5</accession>
<dbReference type="InterPro" id="IPR025847">
    <property type="entry name" value="MEDS_domain"/>
</dbReference>
<keyword evidence="4" id="KW-1185">Reference proteome</keyword>
<feature type="domain" description="MlaB-like STAS" evidence="1">
    <location>
        <begin position="189"/>
        <end position="264"/>
    </location>
</feature>
<dbReference type="RefSeq" id="WP_310308202.1">
    <property type="nucleotide sequence ID" value="NZ_BAAAXB010000001.1"/>
</dbReference>
<dbReference type="InterPro" id="IPR058548">
    <property type="entry name" value="MlaB-like_STAS"/>
</dbReference>
<proteinExistence type="predicted"/>
<evidence type="ECO:0008006" key="5">
    <source>
        <dbReference type="Google" id="ProtNLM"/>
    </source>
</evidence>
<dbReference type="EMBL" id="JAVDSG010000001">
    <property type="protein sequence ID" value="MDR6595159.1"/>
    <property type="molecule type" value="Genomic_DNA"/>
</dbReference>
<gene>
    <name evidence="3" type="ORF">J2S66_003543</name>
</gene>
<dbReference type="Proteomes" id="UP001268819">
    <property type="component" value="Unassembled WGS sequence"/>
</dbReference>
<name>A0ABU1PWZ5_9PSEU</name>